<dbReference type="AlphaFoldDB" id="A0ABD1J4Z0"/>
<dbReference type="PANTHER" id="PTHR10903">
    <property type="entry name" value="GTPASE, IMAP FAMILY MEMBER-RELATED"/>
    <property type="match status" value="1"/>
</dbReference>
<dbReference type="PROSITE" id="PS51720">
    <property type="entry name" value="G_AIG1"/>
    <property type="match status" value="1"/>
</dbReference>
<evidence type="ECO:0000256" key="3">
    <source>
        <dbReference type="ARBA" id="ARBA00023134"/>
    </source>
</evidence>
<keyword evidence="4" id="KW-0175">Coiled coil</keyword>
<reference evidence="8 9" key="1">
    <citation type="submission" date="2024-09" db="EMBL/GenBank/DDBJ databases">
        <title>A chromosome-level genome assembly of Gray's grenadier anchovy, Coilia grayii.</title>
        <authorList>
            <person name="Fu Z."/>
        </authorList>
    </citation>
    <scope>NUCLEOTIDE SEQUENCE [LARGE SCALE GENOMIC DNA]</scope>
    <source>
        <strain evidence="8">G4</strain>
        <tissue evidence="8">Muscle</tissue>
    </source>
</reference>
<evidence type="ECO:0000256" key="5">
    <source>
        <dbReference type="SAM" id="Phobius"/>
    </source>
</evidence>
<keyword evidence="5" id="KW-0472">Membrane</keyword>
<dbReference type="Proteomes" id="UP001591681">
    <property type="component" value="Unassembled WGS sequence"/>
</dbReference>
<accession>A0ABD1J4Z0</accession>
<evidence type="ECO:0000259" key="7">
    <source>
        <dbReference type="PROSITE" id="PS51720"/>
    </source>
</evidence>
<dbReference type="InterPro" id="IPR006703">
    <property type="entry name" value="G_AIG1"/>
</dbReference>
<organism evidence="8 9">
    <name type="scientific">Coilia grayii</name>
    <name type="common">Gray's grenadier anchovy</name>
    <dbReference type="NCBI Taxonomy" id="363190"/>
    <lineage>
        <taxon>Eukaryota</taxon>
        <taxon>Metazoa</taxon>
        <taxon>Chordata</taxon>
        <taxon>Craniata</taxon>
        <taxon>Vertebrata</taxon>
        <taxon>Euteleostomi</taxon>
        <taxon>Actinopterygii</taxon>
        <taxon>Neopterygii</taxon>
        <taxon>Teleostei</taxon>
        <taxon>Clupei</taxon>
        <taxon>Clupeiformes</taxon>
        <taxon>Clupeoidei</taxon>
        <taxon>Engraulidae</taxon>
        <taxon>Coilinae</taxon>
        <taxon>Coilia</taxon>
    </lineage>
</organism>
<name>A0ABD1J4Z0_9TELE</name>
<dbReference type="GO" id="GO:0005525">
    <property type="term" value="F:GTP binding"/>
    <property type="evidence" value="ECO:0007669"/>
    <property type="project" value="UniProtKB-KW"/>
</dbReference>
<comment type="similarity">
    <text evidence="1">Belongs to the TRAFAC class TrmE-Era-EngA-EngB-Septin-like GTPase superfamily. AIG1/Toc34/Toc159-like paraseptin GTPase family. IAN subfamily.</text>
</comment>
<proteinExistence type="inferred from homology"/>
<evidence type="ECO:0000256" key="4">
    <source>
        <dbReference type="SAM" id="Coils"/>
    </source>
</evidence>
<feature type="chain" id="PRO_5044820481" description="AIG1-type G domain-containing protein" evidence="6">
    <location>
        <begin position="25"/>
        <end position="761"/>
    </location>
</feature>
<keyword evidence="6" id="KW-0732">Signal</keyword>
<keyword evidence="5" id="KW-1133">Transmembrane helix</keyword>
<protein>
    <recommendedName>
        <fullName evidence="7">AIG1-type G domain-containing protein</fullName>
    </recommendedName>
</protein>
<evidence type="ECO:0000313" key="9">
    <source>
        <dbReference type="Proteomes" id="UP001591681"/>
    </source>
</evidence>
<evidence type="ECO:0000256" key="1">
    <source>
        <dbReference type="ARBA" id="ARBA00008535"/>
    </source>
</evidence>
<feature type="domain" description="AIG1-type G" evidence="7">
    <location>
        <begin position="281"/>
        <end position="480"/>
    </location>
</feature>
<feature type="transmembrane region" description="Helical" evidence="5">
    <location>
        <begin position="736"/>
        <end position="755"/>
    </location>
</feature>
<comment type="caution">
    <text evidence="8">The sequence shown here is derived from an EMBL/GenBank/DDBJ whole genome shotgun (WGS) entry which is preliminary data.</text>
</comment>
<sequence>MISLCVTLLTCLCCCHFLCVHVRTLTFMTVIATPLPDQCWRQKELRIVLLGWNPLEKSLVGNGILGHEAFNTERDIEMCVRRLAIGTSGAQLTVVNTPQSWLHYAVQDPAFLEHRMAAEASMCQPGPHVLLLVIPVGSLPRRERTLEAALILLSDILWKHTMVVFTGPEKLAESVIKTIAKEYECLQSTLERCGHRYHCLNTSQQPQDSDAEVQELLKNIMAMAEGNQSQTGEHVLCTDSMMKEAERRIMLDNERAKVRLLEVQKRCQTHKLLQTGSPSQIAALKAVMVGAKQAGKSTVGNIILGQEVFQSGHPTHCCVEQKGEVVGKNITLVDTPGWHRTCCSTVALEEAAQQITRCTDFGDAEPDAFLVVIRCDEAFTETDRRLLQEHVNLWGRDVWRRSIVLFTWGDRLGEAAIEQHIERWPALVWLVEKCGNRYHVLDNVARTCSCKVKELVEKIEEVSLINDSSLLLKMLLQAQRDKKKQRSKVKELQKKVRDLQRDYEQLEMLQEERNQSLQDTLRSCEEREGLTREKEHLFEQRLTESEMEKKKHQEELDQLTQRCHKQDRLIDQMKREQMTLREAMVYQEKEQRDPKLCQSDQNNTLESVSSVMKGELLEGVSQSQIPSKDLHPKRQREVKTLSLSKTKRGAENDKTDIRAEGMCREESMHLTEPTFVYVELDCAVPQKVEPPTQAVTQQHPQQQGIRPVARDNWFVGAAIGAVIGSLKGLRRGPRSAVVGTAVGVTLGALLHIIYFRTKGKH</sequence>
<feature type="coiled-coil region" evidence="4">
    <location>
        <begin position="475"/>
        <end position="576"/>
    </location>
</feature>
<keyword evidence="3" id="KW-0342">GTP-binding</keyword>
<keyword evidence="5" id="KW-0812">Transmembrane</keyword>
<dbReference type="Gene3D" id="3.40.50.300">
    <property type="entry name" value="P-loop containing nucleotide triphosphate hydrolases"/>
    <property type="match status" value="2"/>
</dbReference>
<dbReference type="EMBL" id="JBHFQA010000020">
    <property type="protein sequence ID" value="KAL2081156.1"/>
    <property type="molecule type" value="Genomic_DNA"/>
</dbReference>
<feature type="signal peptide" evidence="6">
    <location>
        <begin position="1"/>
        <end position="24"/>
    </location>
</feature>
<evidence type="ECO:0000256" key="6">
    <source>
        <dbReference type="SAM" id="SignalP"/>
    </source>
</evidence>
<dbReference type="PANTHER" id="PTHR10903:SF107">
    <property type="entry name" value="GTPASE IMAP FAMILY MEMBER 4-LIKE-RELATED"/>
    <property type="match status" value="1"/>
</dbReference>
<evidence type="ECO:0000256" key="2">
    <source>
        <dbReference type="ARBA" id="ARBA00022741"/>
    </source>
</evidence>
<evidence type="ECO:0000313" key="8">
    <source>
        <dbReference type="EMBL" id="KAL2081156.1"/>
    </source>
</evidence>
<keyword evidence="9" id="KW-1185">Reference proteome</keyword>
<dbReference type="SUPFAM" id="SSF52540">
    <property type="entry name" value="P-loop containing nucleoside triphosphate hydrolases"/>
    <property type="match status" value="2"/>
</dbReference>
<gene>
    <name evidence="8" type="ORF">ACEWY4_023009</name>
</gene>
<dbReference type="Pfam" id="PF04548">
    <property type="entry name" value="AIG1"/>
    <property type="match status" value="2"/>
</dbReference>
<dbReference type="InterPro" id="IPR027417">
    <property type="entry name" value="P-loop_NTPase"/>
</dbReference>
<keyword evidence="2" id="KW-0547">Nucleotide-binding</keyword>
<dbReference type="InterPro" id="IPR045058">
    <property type="entry name" value="GIMA/IAN/Toc"/>
</dbReference>